<dbReference type="SUPFAM" id="SSF54001">
    <property type="entry name" value="Cysteine proteinases"/>
    <property type="match status" value="1"/>
</dbReference>
<protein>
    <recommendedName>
        <fullName evidence="2">Dockerin domain-containing protein</fullName>
    </recommendedName>
</protein>
<feature type="signal peptide" evidence="1">
    <location>
        <begin position="1"/>
        <end position="26"/>
    </location>
</feature>
<dbReference type="Gene3D" id="3.90.70.10">
    <property type="entry name" value="Cysteine proteinases"/>
    <property type="match status" value="1"/>
</dbReference>
<dbReference type="InterPro" id="IPR016134">
    <property type="entry name" value="Dockerin_dom"/>
</dbReference>
<name>A0A0L6JUP2_9FIRM</name>
<proteinExistence type="predicted"/>
<dbReference type="InterPro" id="IPR036439">
    <property type="entry name" value="Dockerin_dom_sf"/>
</dbReference>
<dbReference type="Gene3D" id="2.60.40.10">
    <property type="entry name" value="Immunoglobulins"/>
    <property type="match status" value="1"/>
</dbReference>
<evidence type="ECO:0000259" key="2">
    <source>
        <dbReference type="PROSITE" id="PS51766"/>
    </source>
</evidence>
<dbReference type="InterPro" id="IPR002105">
    <property type="entry name" value="Dockerin_1_rpt"/>
</dbReference>
<organism evidence="3 4">
    <name type="scientific">Pseudobacteroides cellulosolvens ATCC 35603 = DSM 2933</name>
    <dbReference type="NCBI Taxonomy" id="398512"/>
    <lineage>
        <taxon>Bacteria</taxon>
        <taxon>Bacillati</taxon>
        <taxon>Bacillota</taxon>
        <taxon>Clostridia</taxon>
        <taxon>Eubacteriales</taxon>
        <taxon>Oscillospiraceae</taxon>
        <taxon>Pseudobacteroides</taxon>
    </lineage>
</organism>
<dbReference type="PROSITE" id="PS51766">
    <property type="entry name" value="DOCKERIN"/>
    <property type="match status" value="2"/>
</dbReference>
<dbReference type="GO" id="GO:0004553">
    <property type="term" value="F:hydrolase activity, hydrolyzing O-glycosyl compounds"/>
    <property type="evidence" value="ECO:0007669"/>
    <property type="project" value="InterPro"/>
</dbReference>
<dbReference type="CDD" id="cd02619">
    <property type="entry name" value="Peptidase_C1"/>
    <property type="match status" value="1"/>
</dbReference>
<dbReference type="Proteomes" id="UP000036923">
    <property type="component" value="Unassembled WGS sequence"/>
</dbReference>
<dbReference type="InterPro" id="IPR013783">
    <property type="entry name" value="Ig-like_fold"/>
</dbReference>
<evidence type="ECO:0000313" key="3">
    <source>
        <dbReference type="EMBL" id="KNY29576.1"/>
    </source>
</evidence>
<dbReference type="CDD" id="cd14256">
    <property type="entry name" value="Dockerin_I"/>
    <property type="match status" value="2"/>
</dbReference>
<dbReference type="SUPFAM" id="SSF63446">
    <property type="entry name" value="Type I dockerin domain"/>
    <property type="match status" value="2"/>
</dbReference>
<dbReference type="Gene3D" id="1.10.1330.10">
    <property type="entry name" value="Dockerin domain"/>
    <property type="match status" value="2"/>
</dbReference>
<gene>
    <name evidence="3" type="ORF">Bccel_4850</name>
</gene>
<dbReference type="OrthoDB" id="3648721at2"/>
<accession>A0A0L6JUP2</accession>
<dbReference type="EMBL" id="LGTC01000001">
    <property type="protein sequence ID" value="KNY29576.1"/>
    <property type="molecule type" value="Genomic_DNA"/>
</dbReference>
<evidence type="ECO:0000313" key="4">
    <source>
        <dbReference type="Proteomes" id="UP000036923"/>
    </source>
</evidence>
<dbReference type="PATRIC" id="fig|398512.5.peg.5083"/>
<dbReference type="Pfam" id="PF00404">
    <property type="entry name" value="Dockerin_1"/>
    <property type="match status" value="2"/>
</dbReference>
<dbReference type="InterPro" id="IPR018247">
    <property type="entry name" value="EF_Hand_1_Ca_BS"/>
</dbReference>
<dbReference type="InterPro" id="IPR036116">
    <property type="entry name" value="FN3_sf"/>
</dbReference>
<dbReference type="STRING" id="398512.Bccel_4850"/>
<dbReference type="RefSeq" id="WP_036935323.1">
    <property type="nucleotide sequence ID" value="NZ_JQKC01000001.1"/>
</dbReference>
<dbReference type="GO" id="GO:0000272">
    <property type="term" value="P:polysaccharide catabolic process"/>
    <property type="evidence" value="ECO:0007669"/>
    <property type="project" value="InterPro"/>
</dbReference>
<feature type="domain" description="Dockerin" evidence="2">
    <location>
        <begin position="564"/>
        <end position="634"/>
    </location>
</feature>
<dbReference type="AlphaFoldDB" id="A0A0L6JUP2"/>
<reference evidence="4" key="1">
    <citation type="submission" date="2015-07" db="EMBL/GenBank/DDBJ databases">
        <title>Near-Complete Genome Sequence of the Cellulolytic Bacterium Bacteroides (Pseudobacteroides) cellulosolvens ATCC 35603.</title>
        <authorList>
            <person name="Dassa B."/>
            <person name="Utturkar S.M."/>
            <person name="Klingeman D.M."/>
            <person name="Hurt R.A."/>
            <person name="Keller M."/>
            <person name="Xu J."/>
            <person name="Reddy Y.H.K."/>
            <person name="Borovok I."/>
            <person name="Grinberg I.R."/>
            <person name="Lamed R."/>
            <person name="Zhivin O."/>
            <person name="Bayer E.A."/>
            <person name="Brown S.D."/>
        </authorList>
    </citation>
    <scope>NUCLEOTIDE SEQUENCE [LARGE SCALE GENOMIC DNA]</scope>
    <source>
        <strain evidence="4">DSM 2933</strain>
    </source>
</reference>
<dbReference type="InterPro" id="IPR038765">
    <property type="entry name" value="Papain-like_cys_pep_sf"/>
</dbReference>
<comment type="caution">
    <text evidence="3">The sequence shown here is derived from an EMBL/GenBank/DDBJ whole genome shotgun (WGS) entry which is preliminary data.</text>
</comment>
<feature type="chain" id="PRO_5005565890" description="Dockerin domain-containing protein" evidence="1">
    <location>
        <begin position="27"/>
        <end position="708"/>
    </location>
</feature>
<dbReference type="eggNOG" id="COG4870">
    <property type="taxonomic scope" value="Bacteria"/>
</dbReference>
<sequence length="708" mass="78334" precursor="true">MKKMKLAVCAVTASMLLGAGFLSSKAASELPDRVDNSTLPCFPPIIDQGNASSCQSISTTYYMMTHMTGLKRNLDAKNNEASRLSPMWTFNFLNKGCNEFGSFSQFALRILYHHGAPSLTQLPYKDDIKSSSGWPYDANTWLNAIKNRIDQYGTISIGSTGDETPVKNTDDITELKNYLSKGYIFSFDCSSLGGWQFKDIEDNPATIADNLRSPIGKKIAYAVTGTGESGGHVMTLVGYDDNVWTDINGNGDVDNGEKGALKIANSWGDGQTVHEFTNGDGGFIWLAYDALNRISAVDGAQNFAGRQYAFNGNGYHYKNILYWLTAKKYYTPDLIGKFTINDNRRCDLIVSLGYSDLNSSVPTNEFQFAIFDEGKDVLFTSDITSFFDRAGWMNFNGVFNKYTDGTFYFDFNDLIKKYSLADGKLRRWYLIVKDTGIEKASTIKNFELLGHSLNVIAATGPINKIIKSTDANPLYLDAAVKPMESPKNLKVYFKGQHINFTWDKVDIECEYEVSVNNGPFIEVGSNNFYTHMASPQNKNYTFKVRAVNPTSGRTSSESPALTVKSILRGDVNGDGSIDNNDHILLYSSVNNPETTSMSFNQKAAADINGDSMIDENDVSYLKKFLSGTFTMLPSSVKLINCGDINQDGAIDNSDFNLLYSHIYDVESTPLNIIQEVASDLNGDGRIVLTDASIIKKYTTGSMNKLPIE</sequence>
<dbReference type="PROSITE" id="PS00018">
    <property type="entry name" value="EF_HAND_1"/>
    <property type="match status" value="1"/>
</dbReference>
<evidence type="ECO:0000256" key="1">
    <source>
        <dbReference type="SAM" id="SignalP"/>
    </source>
</evidence>
<keyword evidence="1" id="KW-0732">Signal</keyword>
<keyword evidence="4" id="KW-1185">Reference proteome</keyword>
<dbReference type="SUPFAM" id="SSF49265">
    <property type="entry name" value="Fibronectin type III"/>
    <property type="match status" value="1"/>
</dbReference>
<feature type="domain" description="Dockerin" evidence="2">
    <location>
        <begin position="637"/>
        <end position="707"/>
    </location>
</feature>